<evidence type="ECO:0000256" key="3">
    <source>
        <dbReference type="ARBA" id="ARBA00022737"/>
    </source>
</evidence>
<dbReference type="InterPro" id="IPR032413">
    <property type="entry name" value="Arm_3"/>
</dbReference>
<dbReference type="InterPro" id="IPR024931">
    <property type="entry name" value="Importin_alpha"/>
</dbReference>
<dbReference type="AlphaFoldDB" id="A0A6J3GXN8"/>
<dbReference type="GO" id="GO:0005634">
    <property type="term" value="C:nucleus"/>
    <property type="evidence" value="ECO:0007669"/>
    <property type="project" value="UniProtKB-ARBA"/>
</dbReference>
<dbReference type="SUPFAM" id="SSF48371">
    <property type="entry name" value="ARM repeat"/>
    <property type="match status" value="1"/>
</dbReference>
<feature type="domain" description="IBB" evidence="7">
    <location>
        <begin position="15"/>
        <end position="78"/>
    </location>
</feature>
<comment type="similarity">
    <text evidence="1 5">Belongs to the importin alpha family.</text>
</comment>
<protein>
    <recommendedName>
        <fullName evidence="5">Importin subunit alpha</fullName>
    </recommendedName>
</protein>
<dbReference type="SMART" id="SM00185">
    <property type="entry name" value="ARM"/>
    <property type="match status" value="8"/>
</dbReference>
<dbReference type="PANTHER" id="PTHR23316">
    <property type="entry name" value="IMPORTIN ALPHA"/>
    <property type="match status" value="1"/>
</dbReference>
<evidence type="ECO:0000259" key="7">
    <source>
        <dbReference type="PROSITE" id="PS51214"/>
    </source>
</evidence>
<dbReference type="GeneID" id="116541983"/>
<keyword evidence="4 5" id="KW-0653">Protein transport</keyword>
<dbReference type="InterPro" id="IPR016024">
    <property type="entry name" value="ARM-type_fold"/>
</dbReference>
<comment type="function">
    <text evidence="5">Functions in nuclear protein import.</text>
</comment>
<proteinExistence type="inferred from homology"/>
<dbReference type="PIRSF" id="PIRSF005673">
    <property type="entry name" value="Importin_alpha"/>
    <property type="match status" value="1"/>
</dbReference>
<dbReference type="GO" id="GO:0042564">
    <property type="term" value="C:NLS-dependent protein nuclear import complex"/>
    <property type="evidence" value="ECO:0007669"/>
    <property type="project" value="UniProtKB-ARBA"/>
</dbReference>
<reference evidence="9" key="1">
    <citation type="submission" date="2025-08" db="UniProtKB">
        <authorList>
            <consortium name="RefSeq"/>
        </authorList>
    </citation>
    <scope>IDENTIFICATION</scope>
    <source>
        <tissue evidence="9">Blood</tissue>
    </source>
</reference>
<dbReference type="PROSITE" id="PS50176">
    <property type="entry name" value="ARM_REPEAT"/>
    <property type="match status" value="2"/>
</dbReference>
<keyword evidence="8" id="KW-1185">Reference proteome</keyword>
<dbReference type="RefSeq" id="XP_032122429.1">
    <property type="nucleotide sequence ID" value="XM_032266538.1"/>
</dbReference>
<dbReference type="Pfam" id="PF16186">
    <property type="entry name" value="Arm_3"/>
    <property type="match status" value="1"/>
</dbReference>
<feature type="repeat" description="ARM" evidence="6">
    <location>
        <begin position="177"/>
        <end position="205"/>
    </location>
</feature>
<evidence type="ECO:0000256" key="5">
    <source>
        <dbReference type="PIRNR" id="PIRNR005673"/>
    </source>
</evidence>
<dbReference type="InterPro" id="IPR011989">
    <property type="entry name" value="ARM-like"/>
</dbReference>
<dbReference type="InterPro" id="IPR000225">
    <property type="entry name" value="Armadillo"/>
</dbReference>
<dbReference type="Pfam" id="PF01749">
    <property type="entry name" value="IBB"/>
    <property type="match status" value="1"/>
</dbReference>
<evidence type="ECO:0000256" key="1">
    <source>
        <dbReference type="ARBA" id="ARBA00010394"/>
    </source>
</evidence>
<dbReference type="GO" id="GO:0006606">
    <property type="term" value="P:protein import into nucleus"/>
    <property type="evidence" value="ECO:0007669"/>
    <property type="project" value="InterPro"/>
</dbReference>
<dbReference type="InterPro" id="IPR002652">
    <property type="entry name" value="Importin-a_IBB"/>
</dbReference>
<evidence type="ECO:0000256" key="4">
    <source>
        <dbReference type="ARBA" id="ARBA00022927"/>
    </source>
</evidence>
<organism evidence="8 9">
    <name type="scientific">Sapajus apella</name>
    <name type="common">Brown-capped capuchin</name>
    <name type="synonym">Cebus apella</name>
    <dbReference type="NCBI Taxonomy" id="9515"/>
    <lineage>
        <taxon>Eukaryota</taxon>
        <taxon>Metazoa</taxon>
        <taxon>Chordata</taxon>
        <taxon>Craniata</taxon>
        <taxon>Vertebrata</taxon>
        <taxon>Euteleostomi</taxon>
        <taxon>Mammalia</taxon>
        <taxon>Eutheria</taxon>
        <taxon>Euarchontoglires</taxon>
        <taxon>Primates</taxon>
        <taxon>Haplorrhini</taxon>
        <taxon>Platyrrhini</taxon>
        <taxon>Cebidae</taxon>
        <taxon>Cebinae</taxon>
        <taxon>Sapajus</taxon>
    </lineage>
</organism>
<dbReference type="Proteomes" id="UP000504640">
    <property type="component" value="Unplaced"/>
</dbReference>
<evidence type="ECO:0000256" key="6">
    <source>
        <dbReference type="PROSITE-ProRule" id="PRU00259"/>
    </source>
</evidence>
<dbReference type="GO" id="GO:0061608">
    <property type="term" value="F:nuclear import signal receptor activity"/>
    <property type="evidence" value="ECO:0007669"/>
    <property type="project" value="InterPro"/>
</dbReference>
<dbReference type="Gene3D" id="1.25.10.10">
    <property type="entry name" value="Leucine-rich Repeat Variant"/>
    <property type="match status" value="1"/>
</dbReference>
<dbReference type="Pfam" id="PF00514">
    <property type="entry name" value="Arm"/>
    <property type="match status" value="7"/>
</dbReference>
<feature type="repeat" description="ARM" evidence="6">
    <location>
        <begin position="134"/>
        <end position="177"/>
    </location>
</feature>
<dbReference type="InterPro" id="IPR036975">
    <property type="entry name" value="Importin-a_IBB_sf"/>
</dbReference>
<accession>A0A6J3GXN8</accession>
<name>A0A6J3GXN8_SAPAP</name>
<dbReference type="FunFam" id="1.20.5.690:FF:000008">
    <property type="entry name" value="Importin subunit alpha"/>
    <property type="match status" value="1"/>
</dbReference>
<keyword evidence="2 5" id="KW-0813">Transport</keyword>
<evidence type="ECO:0000313" key="9">
    <source>
        <dbReference type="RefSeq" id="XP_032122429.1"/>
    </source>
</evidence>
<gene>
    <name evidence="9" type="primary">KPNA7</name>
</gene>
<dbReference type="GO" id="GO:0005737">
    <property type="term" value="C:cytoplasm"/>
    <property type="evidence" value="ECO:0007669"/>
    <property type="project" value="InterPro"/>
</dbReference>
<dbReference type="FunFam" id="1.25.10.10:FF:000009">
    <property type="entry name" value="Importin subunit alpha"/>
    <property type="match status" value="1"/>
</dbReference>
<dbReference type="PROSITE" id="PS51214">
    <property type="entry name" value="IBB"/>
    <property type="match status" value="1"/>
</dbReference>
<dbReference type="Gene3D" id="1.20.5.690">
    <property type="entry name" value="Importin-alpha, importin-beta-binding domain"/>
    <property type="match status" value="1"/>
</dbReference>
<keyword evidence="3" id="KW-0677">Repeat</keyword>
<evidence type="ECO:0000256" key="2">
    <source>
        <dbReference type="ARBA" id="ARBA00022448"/>
    </source>
</evidence>
<evidence type="ECO:0000313" key="8">
    <source>
        <dbReference type="Proteomes" id="UP000504640"/>
    </source>
</evidence>
<sequence>MGTENLFVLVQPAGNLLLPTNMPSLDAPEERLRKFKYRGKDASLRRQQRMAVSLKLRKAKKDEQTLKRRNITNFFPDTPSEKTAKGVAVSLTLGEIIQGVNSSDPARCFQATQTARKMLSQEKNPPLKLAVEAGLIPRMVEFLKSSLYPCLQFEAAWALTNIAAGTSEQTRAVVEGGAIQPLIALLSSPNLAVCEQAVWALGNIAGDGPEFRDKIISSNAIPHLLALISHTLPITFLRNITWTLSNLCRNKNPYPCDTAVKQILPALLHLLQHHDSEVLSDACWALSYLTDSCSKRIGQVVDTGVLPRLVALLNSSELNVLTPSLRTVGNIVTGTDEQTQRAIDTGILNVLPQLLQHNKPSIQKEAAWALSNVAAGPCHHIQQLLAYDVLPPLVAVLKHGEFKVQKEAIWTVANFVTGATMDQLIQLVHSGILEPLVNLLTAPDVKIVLIILDVISFILEAAEKLSEKENVCLLVEELGGIDRIEALQLHENRQISLSALNIIEKHFSEEEDESLMLMSQVVDQDCEFINCDCLAKK</sequence>
<dbReference type="CTD" id="402569"/>